<dbReference type="InterPro" id="IPR047122">
    <property type="entry name" value="Trans-enoyl_RdTase-like"/>
</dbReference>
<dbReference type="SUPFAM" id="SSF50129">
    <property type="entry name" value="GroES-like"/>
    <property type="match status" value="1"/>
</dbReference>
<dbReference type="Pfam" id="PF08240">
    <property type="entry name" value="ADH_N"/>
    <property type="match status" value="1"/>
</dbReference>
<evidence type="ECO:0000256" key="2">
    <source>
        <dbReference type="ARBA" id="ARBA00023002"/>
    </source>
</evidence>
<dbReference type="Proteomes" id="UP000236546">
    <property type="component" value="Unassembled WGS sequence"/>
</dbReference>
<reference evidence="4 5" key="1">
    <citation type="submission" date="2017-02" db="EMBL/GenBank/DDBJ databases">
        <title>Genomes of Trichoderma spp. with biocontrol activity.</title>
        <authorList>
            <person name="Gardiner D."/>
            <person name="Kazan K."/>
            <person name="Vos C."/>
            <person name="Harvey P."/>
        </authorList>
    </citation>
    <scope>NUCLEOTIDE SEQUENCE [LARGE SCALE GENOMIC DNA]</scope>
    <source>
        <strain evidence="4 5">A5MH</strain>
    </source>
</reference>
<accession>A0A2K0TMY2</accession>
<evidence type="ECO:0000256" key="1">
    <source>
        <dbReference type="ARBA" id="ARBA00008072"/>
    </source>
</evidence>
<comment type="similarity">
    <text evidence="1">Belongs to the zinc-containing alcohol dehydrogenase family.</text>
</comment>
<dbReference type="GO" id="GO:0016651">
    <property type="term" value="F:oxidoreductase activity, acting on NAD(P)H"/>
    <property type="evidence" value="ECO:0007669"/>
    <property type="project" value="InterPro"/>
</dbReference>
<dbReference type="SMART" id="SM00829">
    <property type="entry name" value="PKS_ER"/>
    <property type="match status" value="1"/>
</dbReference>
<keyword evidence="2" id="KW-0560">Oxidoreductase</keyword>
<evidence type="ECO:0000313" key="4">
    <source>
        <dbReference type="EMBL" id="PNP46892.1"/>
    </source>
</evidence>
<dbReference type="SUPFAM" id="SSF51735">
    <property type="entry name" value="NAD(P)-binding Rossmann-fold domains"/>
    <property type="match status" value="1"/>
</dbReference>
<dbReference type="OrthoDB" id="9992527at2759"/>
<feature type="domain" description="Enoyl reductase (ER)" evidence="3">
    <location>
        <begin position="20"/>
        <end position="377"/>
    </location>
</feature>
<sequence length="385" mass="42096">MASSIPKNIPATHPAVVIVAARAPLEILNQQTEAPSAGEVLIHVEWTSSTPLDLHQADGGLLVEPPQVMGSSFGGTVVTLGPVDPANPDTHDPKLQVGDKVFGFAFRNAREKSHQTYLTTSAYLCSRLPANLTLEEAVAVPANLVTAFHTITADLELPLPWPVQEPSKESRTAPILLWGAASSVGDYALQVLHHWGYENVLAVASGRHHERLKALGAKATFDYNDSNVVEQILNFAGTISEAEPRIPYILDCIGSLENTLRPLTKIAESGAKVAVMLPVINVHATKDTPPEYEMDVSKSLPDEWREGVKVMGTRTHFYLRNEFFKERLQSEIVPTLLEKGIIQPNKIRIVEGKTLLERAENALSLLRDQAPSGEKLVWRVAEANN</sequence>
<dbReference type="EMBL" id="MTYH01000014">
    <property type="protein sequence ID" value="PNP46892.1"/>
    <property type="molecule type" value="Genomic_DNA"/>
</dbReference>
<protein>
    <recommendedName>
        <fullName evidence="3">Enoyl reductase (ER) domain-containing protein</fullName>
    </recommendedName>
</protein>
<dbReference type="InterPro" id="IPR020843">
    <property type="entry name" value="ER"/>
</dbReference>
<dbReference type="InterPro" id="IPR011032">
    <property type="entry name" value="GroES-like_sf"/>
</dbReference>
<evidence type="ECO:0000259" key="3">
    <source>
        <dbReference type="SMART" id="SM00829"/>
    </source>
</evidence>
<comment type="caution">
    <text evidence="4">The sequence shown here is derived from an EMBL/GenBank/DDBJ whole genome shotgun (WGS) entry which is preliminary data.</text>
</comment>
<gene>
    <name evidence="4" type="ORF">TGAMA5MH_01845</name>
</gene>
<dbReference type="PANTHER" id="PTHR45348">
    <property type="entry name" value="HYPOTHETICAL OXIDOREDUCTASE (EUROFUNG)"/>
    <property type="match status" value="1"/>
</dbReference>
<evidence type="ECO:0000313" key="5">
    <source>
        <dbReference type="Proteomes" id="UP000236546"/>
    </source>
</evidence>
<dbReference type="Gene3D" id="3.90.180.10">
    <property type="entry name" value="Medium-chain alcohol dehydrogenases, catalytic domain"/>
    <property type="match status" value="1"/>
</dbReference>
<dbReference type="CDD" id="cd08249">
    <property type="entry name" value="enoyl_reductase_like"/>
    <property type="match status" value="1"/>
</dbReference>
<dbReference type="InterPro" id="IPR013154">
    <property type="entry name" value="ADH-like_N"/>
</dbReference>
<name>A0A2K0TMY2_9HYPO</name>
<organism evidence="4 5">
    <name type="scientific">Trichoderma gamsii</name>
    <dbReference type="NCBI Taxonomy" id="398673"/>
    <lineage>
        <taxon>Eukaryota</taxon>
        <taxon>Fungi</taxon>
        <taxon>Dikarya</taxon>
        <taxon>Ascomycota</taxon>
        <taxon>Pezizomycotina</taxon>
        <taxon>Sordariomycetes</taxon>
        <taxon>Hypocreomycetidae</taxon>
        <taxon>Hypocreales</taxon>
        <taxon>Hypocreaceae</taxon>
        <taxon>Trichoderma</taxon>
    </lineage>
</organism>
<dbReference type="PANTHER" id="PTHR45348:SF3">
    <property type="entry name" value="ENOYL REDUCTASE (ER) DOMAIN-CONTAINING PROTEIN"/>
    <property type="match status" value="1"/>
</dbReference>
<dbReference type="Gene3D" id="3.40.50.720">
    <property type="entry name" value="NAD(P)-binding Rossmann-like Domain"/>
    <property type="match status" value="1"/>
</dbReference>
<dbReference type="AlphaFoldDB" id="A0A2K0TMY2"/>
<dbReference type="InterPro" id="IPR036291">
    <property type="entry name" value="NAD(P)-bd_dom_sf"/>
</dbReference>
<proteinExistence type="inferred from homology"/>